<organism evidence="2 3">
    <name type="scientific">Teratosphaeria destructans</name>
    <dbReference type="NCBI Taxonomy" id="418781"/>
    <lineage>
        <taxon>Eukaryota</taxon>
        <taxon>Fungi</taxon>
        <taxon>Dikarya</taxon>
        <taxon>Ascomycota</taxon>
        <taxon>Pezizomycotina</taxon>
        <taxon>Dothideomycetes</taxon>
        <taxon>Dothideomycetidae</taxon>
        <taxon>Mycosphaerellales</taxon>
        <taxon>Teratosphaeriaceae</taxon>
        <taxon>Teratosphaeria</taxon>
    </lineage>
</organism>
<comment type="caution">
    <text evidence="2">The sequence shown here is derived from an EMBL/GenBank/DDBJ whole genome shotgun (WGS) entry which is preliminary data.</text>
</comment>
<keyword evidence="3" id="KW-1185">Reference proteome</keyword>
<reference evidence="2 3" key="1">
    <citation type="journal article" date="2018" name="IMA Fungus">
        <title>IMA Genome-F 10: Nine draft genome sequences of Claviceps purpurea s.lat., including C. arundinis, C. humidiphila, and C. cf. spartinae, pseudomolecules for the pitch canker pathogen Fusarium circinatum, draft genome of Davidsoniella eucalypti, Grosmannia galeiformis, Quambalaria eucalypti, and Teratosphaeria destructans.</title>
        <authorList>
            <person name="Wingfield B.D."/>
            <person name="Liu M."/>
            <person name="Nguyen H.D."/>
            <person name="Lane F.A."/>
            <person name="Morgan S.W."/>
            <person name="De Vos L."/>
            <person name="Wilken P.M."/>
            <person name="Duong T.A."/>
            <person name="Aylward J."/>
            <person name="Coetzee M.P."/>
            <person name="Dadej K."/>
            <person name="De Beer Z.W."/>
            <person name="Findlay W."/>
            <person name="Havenga M."/>
            <person name="Kolarik M."/>
            <person name="Menzies J.G."/>
            <person name="Naidoo K."/>
            <person name="Pochopski O."/>
            <person name="Shoukouhi P."/>
            <person name="Santana Q.C."/>
            <person name="Seifert K.A."/>
            <person name="Soal N."/>
            <person name="Steenkamp E.T."/>
            <person name="Tatham C.T."/>
            <person name="van der Nest M.A."/>
            <person name="Wingfield M.J."/>
        </authorList>
    </citation>
    <scope>NUCLEOTIDE SEQUENCE [LARGE SCALE GENOMIC DNA]</scope>
    <source>
        <strain evidence="2">CMW44962</strain>
    </source>
</reference>
<protein>
    <submittedName>
        <fullName evidence="2">Uncharacterized protein</fullName>
    </submittedName>
</protein>
<proteinExistence type="predicted"/>
<evidence type="ECO:0000256" key="1">
    <source>
        <dbReference type="SAM" id="MobiDB-lite"/>
    </source>
</evidence>
<dbReference type="OrthoDB" id="5422579at2759"/>
<dbReference type="Proteomes" id="UP001138500">
    <property type="component" value="Unassembled WGS sequence"/>
</dbReference>
<gene>
    <name evidence="2" type="ORF">Tdes44962_MAKER05833</name>
</gene>
<dbReference type="AlphaFoldDB" id="A0A9W7SJI8"/>
<dbReference type="EMBL" id="RIBY02002467">
    <property type="protein sequence ID" value="KAH9812192.1"/>
    <property type="molecule type" value="Genomic_DNA"/>
</dbReference>
<reference evidence="2 3" key="2">
    <citation type="journal article" date="2021" name="Curr. Genet.">
        <title>Genetic response to nitrogen starvation in the aggressive Eucalyptus foliar pathogen Teratosphaeria destructans.</title>
        <authorList>
            <person name="Havenga M."/>
            <person name="Wingfield B.D."/>
            <person name="Wingfield M.J."/>
            <person name="Dreyer L.L."/>
            <person name="Roets F."/>
            <person name="Aylward J."/>
        </authorList>
    </citation>
    <scope>NUCLEOTIDE SEQUENCE [LARGE SCALE GENOMIC DNA]</scope>
    <source>
        <strain evidence="2">CMW44962</strain>
    </source>
</reference>
<evidence type="ECO:0000313" key="3">
    <source>
        <dbReference type="Proteomes" id="UP001138500"/>
    </source>
</evidence>
<name>A0A9W7SJI8_9PEZI</name>
<feature type="region of interest" description="Disordered" evidence="1">
    <location>
        <begin position="335"/>
        <end position="366"/>
    </location>
</feature>
<sequence length="366" mass="40781">MQRDLGLPEDNTLLCVAKRGVLLAGDHDFEIAGIHQMAVTFRAAAEAERSPKRFTSHRLSYQLFSTRTRPLSCGLYELPKRSVALTVCSAATIGDTSLSFQSHGLHGSVAVNRVVSISHPCTNLWHIAAENIDSCRCSFFRTKDEIEEAIFRAMHYLASGAFHRLLAGMSQLHTLKLDLTNVLTFGPNYATSPSIISARWTDELVGFVLRHRSCLRKISLSHITLTEGDCNSAFERTAGKCPRPSKVKLSGDFVSTAANQRWCMYRFAQSKEQKVATVINETLEAYVRDGGAFPNERELHIQERRQQDALGIAEEELVDPDPFEECEPMFSTFKPRTLVGKPEDDGGYDSDGSHISCGSDEFVWET</sequence>
<evidence type="ECO:0000313" key="2">
    <source>
        <dbReference type="EMBL" id="KAH9812192.1"/>
    </source>
</evidence>
<accession>A0A9W7SJI8</accession>